<dbReference type="InterPro" id="IPR012430">
    <property type="entry name" value="TMEM43_fam"/>
</dbReference>
<comment type="subcellular location">
    <subcellularLocation>
        <location evidence="1">Endomembrane system</location>
        <topology evidence="1">Multi-pass membrane protein</topology>
    </subcellularLocation>
    <subcellularLocation>
        <location evidence="3">Endoplasmic reticulum membrane</location>
    </subcellularLocation>
    <subcellularLocation>
        <location evidence="2">Nucleus envelope</location>
    </subcellularLocation>
</comment>
<feature type="chain" id="PRO_5032657906" description="Transmembrane protein" evidence="11">
    <location>
        <begin position="30"/>
        <end position="481"/>
    </location>
</feature>
<evidence type="ECO:0000256" key="8">
    <source>
        <dbReference type="ARBA" id="ARBA00023136"/>
    </source>
</evidence>
<protein>
    <recommendedName>
        <fullName evidence="14">Transmembrane protein</fullName>
    </recommendedName>
</protein>
<keyword evidence="7 10" id="KW-1133">Transmembrane helix</keyword>
<keyword evidence="9" id="KW-0539">Nucleus</keyword>
<dbReference type="GO" id="GO:0006629">
    <property type="term" value="P:lipid metabolic process"/>
    <property type="evidence" value="ECO:0007669"/>
    <property type="project" value="TreeGrafter"/>
</dbReference>
<evidence type="ECO:0000256" key="9">
    <source>
        <dbReference type="ARBA" id="ARBA00023242"/>
    </source>
</evidence>
<dbReference type="PANTHER" id="PTHR13416">
    <property type="match status" value="1"/>
</dbReference>
<evidence type="ECO:0000256" key="1">
    <source>
        <dbReference type="ARBA" id="ARBA00004127"/>
    </source>
</evidence>
<dbReference type="OrthoDB" id="312754at2759"/>
<feature type="transmembrane region" description="Helical" evidence="10">
    <location>
        <begin position="455"/>
        <end position="474"/>
    </location>
</feature>
<evidence type="ECO:0008006" key="14">
    <source>
        <dbReference type="Google" id="ProtNLM"/>
    </source>
</evidence>
<comment type="caution">
    <text evidence="12">The sequence shown here is derived from an EMBL/GenBank/DDBJ whole genome shotgun (WGS) entry which is preliminary data.</text>
</comment>
<name>A0A813GFM3_POLGL</name>
<dbReference type="EMBL" id="CAJNNV010028235">
    <property type="protein sequence ID" value="CAE8623752.1"/>
    <property type="molecule type" value="Genomic_DNA"/>
</dbReference>
<dbReference type="GO" id="GO:0071763">
    <property type="term" value="P:nuclear membrane organization"/>
    <property type="evidence" value="ECO:0007669"/>
    <property type="project" value="TreeGrafter"/>
</dbReference>
<gene>
    <name evidence="12" type="ORF">PGLA1383_LOCUS40988</name>
</gene>
<keyword evidence="8 10" id="KW-0472">Membrane</keyword>
<dbReference type="Pfam" id="PF07787">
    <property type="entry name" value="TMEM43"/>
    <property type="match status" value="1"/>
</dbReference>
<sequence length="481" mass="52349">MAVPGMYRRHAALLGLLLLASFSVSSVTSDSVGVSVSPKVLVDESELVVVRATQTGPFEEIKKAFLKAGVGGLLFFLAFPVLWANERREAKMWSLFSRAKDIVQKDVSVDKVDPEKEACLVHMQGMLSTSEQLRDALCNVSVSNCAKLSRKVEMYQWQESEETTERDTMTGGKEKVTTYSYNTDWSSSPVDSSSFQEMGYSNPAMPFQGDQQQAKEVNLGVFKLTERLISKLCRFTSLTPAELPPVLACAGRNFALQGDVYATQVQGAPQVGDIRLSFTKVPCSDASLVAVQHNNTFAPLTFKMKVSSEGRVVRGEGPAGGREPLLDAADDDLESSGTPGCCGLCSLVASAVESGEEIYELAEERTSALGMFAKAQKKQQLIHTLLQIGGFLLLFVGLDCMLSFVPALFRIIPLIGTWIQMFGHWLATFASFLLAGFFWCITVALAWLSMRPVKAAILLAAAALLVMAPTYLAAMQPATHY</sequence>
<comment type="similarity">
    <text evidence="4">Belongs to the TMEM43 family.</text>
</comment>
<accession>A0A813GFM3</accession>
<dbReference type="PANTHER" id="PTHR13416:SF2">
    <property type="entry name" value="TRANSMEMBRANE PROTEIN 43"/>
    <property type="match status" value="1"/>
</dbReference>
<evidence type="ECO:0000256" key="11">
    <source>
        <dbReference type="SAM" id="SignalP"/>
    </source>
</evidence>
<dbReference type="GO" id="GO:0005789">
    <property type="term" value="C:endoplasmic reticulum membrane"/>
    <property type="evidence" value="ECO:0007669"/>
    <property type="project" value="UniProtKB-SubCell"/>
</dbReference>
<feature type="transmembrane region" description="Helical" evidence="10">
    <location>
        <begin position="425"/>
        <end position="448"/>
    </location>
</feature>
<dbReference type="OMA" id="IACKEIQ"/>
<feature type="signal peptide" evidence="11">
    <location>
        <begin position="1"/>
        <end position="29"/>
    </location>
</feature>
<evidence type="ECO:0000256" key="10">
    <source>
        <dbReference type="SAM" id="Phobius"/>
    </source>
</evidence>
<evidence type="ECO:0000313" key="12">
    <source>
        <dbReference type="EMBL" id="CAE8623752.1"/>
    </source>
</evidence>
<keyword evidence="13" id="KW-1185">Reference proteome</keyword>
<evidence type="ECO:0000256" key="4">
    <source>
        <dbReference type="ARBA" id="ARBA00006627"/>
    </source>
</evidence>
<evidence type="ECO:0000256" key="6">
    <source>
        <dbReference type="ARBA" id="ARBA00022824"/>
    </source>
</evidence>
<organism evidence="12 13">
    <name type="scientific">Polarella glacialis</name>
    <name type="common">Dinoflagellate</name>
    <dbReference type="NCBI Taxonomy" id="89957"/>
    <lineage>
        <taxon>Eukaryota</taxon>
        <taxon>Sar</taxon>
        <taxon>Alveolata</taxon>
        <taxon>Dinophyceae</taxon>
        <taxon>Suessiales</taxon>
        <taxon>Suessiaceae</taxon>
        <taxon>Polarella</taxon>
    </lineage>
</organism>
<proteinExistence type="inferred from homology"/>
<evidence type="ECO:0000313" key="13">
    <source>
        <dbReference type="Proteomes" id="UP000654075"/>
    </source>
</evidence>
<keyword evidence="11" id="KW-0732">Signal</keyword>
<evidence type="ECO:0000256" key="2">
    <source>
        <dbReference type="ARBA" id="ARBA00004259"/>
    </source>
</evidence>
<evidence type="ECO:0000256" key="7">
    <source>
        <dbReference type="ARBA" id="ARBA00022989"/>
    </source>
</evidence>
<keyword evidence="6" id="KW-0256">Endoplasmic reticulum</keyword>
<reference evidence="12" key="1">
    <citation type="submission" date="2021-02" db="EMBL/GenBank/DDBJ databases">
        <authorList>
            <person name="Dougan E. K."/>
            <person name="Rhodes N."/>
            <person name="Thang M."/>
            <person name="Chan C."/>
        </authorList>
    </citation>
    <scope>NUCLEOTIDE SEQUENCE</scope>
</reference>
<dbReference type="GO" id="GO:0005637">
    <property type="term" value="C:nuclear inner membrane"/>
    <property type="evidence" value="ECO:0007669"/>
    <property type="project" value="TreeGrafter"/>
</dbReference>
<evidence type="ECO:0000256" key="5">
    <source>
        <dbReference type="ARBA" id="ARBA00022692"/>
    </source>
</evidence>
<evidence type="ECO:0000256" key="3">
    <source>
        <dbReference type="ARBA" id="ARBA00004586"/>
    </source>
</evidence>
<feature type="transmembrane region" description="Helical" evidence="10">
    <location>
        <begin position="381"/>
        <end position="405"/>
    </location>
</feature>
<dbReference type="AlphaFoldDB" id="A0A813GFM3"/>
<feature type="transmembrane region" description="Helical" evidence="10">
    <location>
        <begin position="64"/>
        <end position="84"/>
    </location>
</feature>
<dbReference type="Proteomes" id="UP000654075">
    <property type="component" value="Unassembled WGS sequence"/>
</dbReference>
<keyword evidence="5 10" id="KW-0812">Transmembrane</keyword>